<accession>A0ABQ6FIE8</accession>
<dbReference type="EMBL" id="BSRI01000001">
    <property type="protein sequence ID" value="GLV53349.1"/>
    <property type="molecule type" value="Genomic_DNA"/>
</dbReference>
<gene>
    <name evidence="1" type="ORF">KDH_02040</name>
</gene>
<evidence type="ECO:0000313" key="2">
    <source>
        <dbReference type="Proteomes" id="UP001344906"/>
    </source>
</evidence>
<reference evidence="1 2" key="1">
    <citation type="submission" date="2023-02" db="EMBL/GenBank/DDBJ databases">
        <title>Dictyobacter halimunensis sp. nov., a new member of the class Ktedonobacteria from forest soil in a geothermal area.</title>
        <authorList>
            <person name="Rachmania M.K."/>
            <person name="Ningsih F."/>
            <person name="Sakai Y."/>
            <person name="Yabe S."/>
            <person name="Yokota A."/>
            <person name="Sjamsuridzal W."/>
        </authorList>
    </citation>
    <scope>NUCLEOTIDE SEQUENCE [LARGE SCALE GENOMIC DNA]</scope>
    <source>
        <strain evidence="1 2">S3.2.2.5</strain>
    </source>
</reference>
<name>A0ABQ6FIE8_9CHLR</name>
<keyword evidence="2" id="KW-1185">Reference proteome</keyword>
<comment type="caution">
    <text evidence="1">The sequence shown here is derived from an EMBL/GenBank/DDBJ whole genome shotgun (WGS) entry which is preliminary data.</text>
</comment>
<evidence type="ECO:0000313" key="1">
    <source>
        <dbReference type="EMBL" id="GLV53349.1"/>
    </source>
</evidence>
<organism evidence="1 2">
    <name type="scientific">Dictyobacter halimunensis</name>
    <dbReference type="NCBI Taxonomy" id="3026934"/>
    <lineage>
        <taxon>Bacteria</taxon>
        <taxon>Bacillati</taxon>
        <taxon>Chloroflexota</taxon>
        <taxon>Ktedonobacteria</taxon>
        <taxon>Ktedonobacterales</taxon>
        <taxon>Dictyobacteraceae</taxon>
        <taxon>Dictyobacter</taxon>
    </lineage>
</organism>
<dbReference type="Proteomes" id="UP001344906">
    <property type="component" value="Unassembled WGS sequence"/>
</dbReference>
<sequence length="46" mass="5344">MQNAMKIGLMKTIFSGKETAPYSVIERTDTLPTFNVFIARKRDEYM</sequence>
<proteinExistence type="predicted"/>
<protein>
    <submittedName>
        <fullName evidence="1">Uncharacterized protein</fullName>
    </submittedName>
</protein>